<keyword evidence="1" id="KW-1133">Transmembrane helix</keyword>
<keyword evidence="3" id="KW-1185">Reference proteome</keyword>
<organism evidence="2 3">
    <name type="scientific">Dyadobacter helix</name>
    <dbReference type="NCBI Taxonomy" id="2822344"/>
    <lineage>
        <taxon>Bacteria</taxon>
        <taxon>Pseudomonadati</taxon>
        <taxon>Bacteroidota</taxon>
        <taxon>Cytophagia</taxon>
        <taxon>Cytophagales</taxon>
        <taxon>Spirosomataceae</taxon>
        <taxon>Dyadobacter</taxon>
    </lineage>
</organism>
<dbReference type="AlphaFoldDB" id="A0A916JC55"/>
<accession>A0A916JC55</accession>
<evidence type="ECO:0000313" key="2">
    <source>
        <dbReference type="EMBL" id="CAG4991151.1"/>
    </source>
</evidence>
<keyword evidence="1" id="KW-0472">Membrane</keyword>
<comment type="caution">
    <text evidence="2">The sequence shown here is derived from an EMBL/GenBank/DDBJ whole genome shotgun (WGS) entry which is preliminary data.</text>
</comment>
<dbReference type="RefSeq" id="WP_215237423.1">
    <property type="nucleotide sequence ID" value="NZ_CAJRAF010000001.1"/>
</dbReference>
<protein>
    <submittedName>
        <fullName evidence="2">Uncharacterized protein</fullName>
    </submittedName>
</protein>
<name>A0A916JC55_9BACT</name>
<evidence type="ECO:0000256" key="1">
    <source>
        <dbReference type="SAM" id="Phobius"/>
    </source>
</evidence>
<evidence type="ECO:0000313" key="3">
    <source>
        <dbReference type="Proteomes" id="UP000680038"/>
    </source>
</evidence>
<dbReference type="EMBL" id="CAJRAF010000001">
    <property type="protein sequence ID" value="CAG4991151.1"/>
    <property type="molecule type" value="Genomic_DNA"/>
</dbReference>
<proteinExistence type="predicted"/>
<sequence length="149" mass="17105">MDKKRIRLEDLKKETPFSVPEGYFDKLPHIIQAKIPPVKERRKSIIPGWTWQRGVALVSAMALIFVLVWVTVPERQGALGNEPLSDVSDGSIIQYLEDQNISYYDLSEHNVVQKAFETDSTVMFYLDNMDEDIIEQQILDAPVRGLDKI</sequence>
<feature type="transmembrane region" description="Helical" evidence="1">
    <location>
        <begin position="51"/>
        <end position="72"/>
    </location>
</feature>
<gene>
    <name evidence="2" type="ORF">DYBT9275_00692</name>
</gene>
<dbReference type="Proteomes" id="UP000680038">
    <property type="component" value="Unassembled WGS sequence"/>
</dbReference>
<reference evidence="2" key="1">
    <citation type="submission" date="2021-04" db="EMBL/GenBank/DDBJ databases">
        <authorList>
            <person name="Rodrigo-Torres L."/>
            <person name="Arahal R. D."/>
            <person name="Lucena T."/>
        </authorList>
    </citation>
    <scope>NUCLEOTIDE SEQUENCE</scope>
    <source>
        <strain evidence="2">CECT 9275</strain>
    </source>
</reference>
<keyword evidence="1" id="KW-0812">Transmembrane</keyword>